<dbReference type="PANTHER" id="PTHR40626">
    <property type="entry name" value="MIP31509P"/>
    <property type="match status" value="1"/>
</dbReference>
<dbReference type="CDD" id="cd12148">
    <property type="entry name" value="fungal_TF_MHR"/>
    <property type="match status" value="1"/>
</dbReference>
<dbReference type="InterPro" id="IPR051059">
    <property type="entry name" value="VerF-like"/>
</dbReference>
<evidence type="ECO:0000256" key="3">
    <source>
        <dbReference type="ARBA" id="ARBA00022737"/>
    </source>
</evidence>
<feature type="domain" description="C2H2-type" evidence="11">
    <location>
        <begin position="20"/>
        <end position="47"/>
    </location>
</feature>
<dbReference type="Gene3D" id="3.30.160.60">
    <property type="entry name" value="Classic Zinc Finger"/>
    <property type="match status" value="2"/>
</dbReference>
<dbReference type="SUPFAM" id="SSF57667">
    <property type="entry name" value="beta-beta-alpha zinc fingers"/>
    <property type="match status" value="1"/>
</dbReference>
<dbReference type="FunFam" id="3.30.160.60:FF:000446">
    <property type="entry name" value="Zinc finger protein"/>
    <property type="match status" value="1"/>
</dbReference>
<evidence type="ECO:0000256" key="6">
    <source>
        <dbReference type="ARBA" id="ARBA00023015"/>
    </source>
</evidence>
<feature type="region of interest" description="Disordered" evidence="10">
    <location>
        <begin position="72"/>
        <end position="101"/>
    </location>
</feature>
<dbReference type="GO" id="GO:0000785">
    <property type="term" value="C:chromatin"/>
    <property type="evidence" value="ECO:0007669"/>
    <property type="project" value="TreeGrafter"/>
</dbReference>
<evidence type="ECO:0000259" key="11">
    <source>
        <dbReference type="PROSITE" id="PS50157"/>
    </source>
</evidence>
<evidence type="ECO:0000256" key="7">
    <source>
        <dbReference type="ARBA" id="ARBA00023163"/>
    </source>
</evidence>
<dbReference type="EMBL" id="NEXV01000328">
    <property type="protein sequence ID" value="PIG85394.1"/>
    <property type="molecule type" value="Genomic_DNA"/>
</dbReference>
<keyword evidence="5" id="KW-0862">Zinc</keyword>
<dbReference type="PROSITE" id="PS00028">
    <property type="entry name" value="ZINC_FINGER_C2H2_1"/>
    <property type="match status" value="2"/>
</dbReference>
<dbReference type="SMART" id="SM00355">
    <property type="entry name" value="ZnF_C2H2"/>
    <property type="match status" value="2"/>
</dbReference>
<dbReference type="GO" id="GO:0000978">
    <property type="term" value="F:RNA polymerase II cis-regulatory region sequence-specific DNA binding"/>
    <property type="evidence" value="ECO:0007669"/>
    <property type="project" value="InterPro"/>
</dbReference>
<dbReference type="Pfam" id="PF00096">
    <property type="entry name" value="zf-C2H2"/>
    <property type="match status" value="2"/>
</dbReference>
<dbReference type="Proteomes" id="UP000231358">
    <property type="component" value="Unassembled WGS sequence"/>
</dbReference>
<keyword evidence="13" id="KW-1185">Reference proteome</keyword>
<proteinExistence type="predicted"/>
<keyword evidence="4 9" id="KW-0863">Zinc-finger</keyword>
<evidence type="ECO:0000256" key="8">
    <source>
        <dbReference type="ARBA" id="ARBA00023242"/>
    </source>
</evidence>
<gene>
    <name evidence="12" type="ORF">AARAC_002782</name>
</gene>
<dbReference type="GO" id="GO:0006351">
    <property type="term" value="P:DNA-templated transcription"/>
    <property type="evidence" value="ECO:0007669"/>
    <property type="project" value="InterPro"/>
</dbReference>
<organism evidence="12 13">
    <name type="scientific">Aspergillus arachidicola</name>
    <dbReference type="NCBI Taxonomy" id="656916"/>
    <lineage>
        <taxon>Eukaryota</taxon>
        <taxon>Fungi</taxon>
        <taxon>Dikarya</taxon>
        <taxon>Ascomycota</taxon>
        <taxon>Pezizomycotina</taxon>
        <taxon>Eurotiomycetes</taxon>
        <taxon>Eurotiomycetidae</taxon>
        <taxon>Eurotiales</taxon>
        <taxon>Aspergillaceae</taxon>
        <taxon>Aspergillus</taxon>
        <taxon>Aspergillus subgen. Circumdati</taxon>
    </lineage>
</organism>
<dbReference type="PROSITE" id="PS50157">
    <property type="entry name" value="ZINC_FINGER_C2H2_2"/>
    <property type="match status" value="2"/>
</dbReference>
<reference evidence="12 13" key="1">
    <citation type="submission" date="2017-05" db="EMBL/GenBank/DDBJ databases">
        <title>Genome sequence for an aflatoxigenic pathogen of Argentinian peanut, Aspergillus arachidicola.</title>
        <authorList>
            <person name="Moore G."/>
            <person name="Beltz S.B."/>
            <person name="Mack B.M."/>
        </authorList>
    </citation>
    <scope>NUCLEOTIDE SEQUENCE [LARGE SCALE GENOMIC DNA]</scope>
    <source>
        <strain evidence="12 13">CBS 117610</strain>
    </source>
</reference>
<dbReference type="Pfam" id="PF04082">
    <property type="entry name" value="Fungal_trans"/>
    <property type="match status" value="1"/>
</dbReference>
<dbReference type="GO" id="GO:0000981">
    <property type="term" value="F:DNA-binding transcription factor activity, RNA polymerase II-specific"/>
    <property type="evidence" value="ECO:0007669"/>
    <property type="project" value="InterPro"/>
</dbReference>
<dbReference type="InterPro" id="IPR036236">
    <property type="entry name" value="Znf_C2H2_sf"/>
</dbReference>
<evidence type="ECO:0000313" key="13">
    <source>
        <dbReference type="Proteomes" id="UP000231358"/>
    </source>
</evidence>
<dbReference type="InterPro" id="IPR007219">
    <property type="entry name" value="XnlR_reg_dom"/>
</dbReference>
<evidence type="ECO:0000256" key="4">
    <source>
        <dbReference type="ARBA" id="ARBA00022771"/>
    </source>
</evidence>
<protein>
    <recommendedName>
        <fullName evidence="11">C2H2-type domain-containing protein</fullName>
    </recommendedName>
</protein>
<keyword evidence="7" id="KW-0804">Transcription</keyword>
<evidence type="ECO:0000256" key="1">
    <source>
        <dbReference type="ARBA" id="ARBA00004123"/>
    </source>
</evidence>
<dbReference type="STRING" id="656916.A0A2G7FXU3"/>
<evidence type="ECO:0000256" key="2">
    <source>
        <dbReference type="ARBA" id="ARBA00022723"/>
    </source>
</evidence>
<comment type="caution">
    <text evidence="12">The sequence shown here is derived from an EMBL/GenBank/DDBJ whole genome shotgun (WGS) entry which is preliminary data.</text>
</comment>
<sequence length="792" mass="89400">MASSLSRGRRRQRKTSQEERICSVCSQSFKKAEHLARHFRSHTKERPFMCQVCGKLYARQDTLLRHTRSQHLDTHPYEQPVHGKNAGTSSPISDSVSHPTLERPATDQICASVDSIMSAAEQTLPELRYPSLDHDSNTATTASLIHSPQHVDVGAPATRNISENDNNLVPAFLATEMGCSRSWPTTWNGQWEEDFPSLLAWDNFDLDAVNQTLLESMDYGMHNTAPDPIDNSLPLDPNFNLPRGLTLVQRKWHTFSEPTIPSGDTTPAHLRTNNTVSTHGDDRYRQKLDESLRQKVQPGILPSTKFLDLCLQAYFTHFHIIFPLIHAPTFQPSKQNAVLLLSMCTIGSLFLGSSRALTHGISMFERLNKAILASWDTYIQETGAASIQALQASLIGQTFGLLLGRPKDLVGTEVFHGCIVAWARKMKLFLFERTPVADIETLEDDSEALNVAWKNWVRLEERKRYGFGTSPTECFAATDNQHLHSIILAVHIHDSELAKLHHHEPILRHAPEKLPQISAPELFAASNPKSWKALFTKHQQSTQGISLFPEHRSYLSHKIPENDFLSYTTLESISALAYENRDFEPSWHATRQKCEGLLLDWYQNYARVSDMNDKPDHFCLIILWHSIFMHLYNRFDELECACGRDGEEAAQKARSYATSWAASGDAIRTLLHALLIQQHFQRLPVGASPAVHVPMALYYCGIAWTSFTRFRSNINGLSVDNTELFDLPEMRTVGVNQTKLFQDAITGVQWGSPESAPFFKIIDLLGRISHWKVAGSFATTLLSLVEDMPDLF</sequence>
<name>A0A2G7FXU3_9EURO</name>
<dbReference type="GO" id="GO:0008270">
    <property type="term" value="F:zinc ion binding"/>
    <property type="evidence" value="ECO:0007669"/>
    <property type="project" value="UniProtKB-KW"/>
</dbReference>
<keyword evidence="2" id="KW-0479">Metal-binding</keyword>
<evidence type="ECO:0000313" key="12">
    <source>
        <dbReference type="EMBL" id="PIG85394.1"/>
    </source>
</evidence>
<evidence type="ECO:0000256" key="10">
    <source>
        <dbReference type="SAM" id="MobiDB-lite"/>
    </source>
</evidence>
<dbReference type="AlphaFoldDB" id="A0A2G7FXU3"/>
<evidence type="ECO:0000256" key="5">
    <source>
        <dbReference type="ARBA" id="ARBA00022833"/>
    </source>
</evidence>
<dbReference type="PANTHER" id="PTHR40626:SF11">
    <property type="entry name" value="ZINC FINGER PROTEIN YPR022C"/>
    <property type="match status" value="1"/>
</dbReference>
<accession>A0A2G7FXU3</accession>
<dbReference type="GO" id="GO:0005634">
    <property type="term" value="C:nucleus"/>
    <property type="evidence" value="ECO:0007669"/>
    <property type="project" value="UniProtKB-SubCell"/>
</dbReference>
<comment type="subcellular location">
    <subcellularLocation>
        <location evidence="1">Nucleus</location>
    </subcellularLocation>
</comment>
<dbReference type="InterPro" id="IPR013087">
    <property type="entry name" value="Znf_C2H2_type"/>
</dbReference>
<keyword evidence="8" id="KW-0539">Nucleus</keyword>
<feature type="domain" description="C2H2-type" evidence="11">
    <location>
        <begin position="48"/>
        <end position="80"/>
    </location>
</feature>
<keyword evidence="3" id="KW-0677">Repeat</keyword>
<feature type="compositionally biased region" description="Polar residues" evidence="10">
    <location>
        <begin position="86"/>
        <end position="98"/>
    </location>
</feature>
<keyword evidence="6" id="KW-0805">Transcription regulation</keyword>
<evidence type="ECO:0000256" key="9">
    <source>
        <dbReference type="PROSITE-ProRule" id="PRU00042"/>
    </source>
</evidence>